<gene>
    <name evidence="1" type="ORF">C0Q70_10585</name>
</gene>
<evidence type="ECO:0000313" key="2">
    <source>
        <dbReference type="Proteomes" id="UP000245119"/>
    </source>
</evidence>
<comment type="caution">
    <text evidence="1">The sequence shown here is derived from an EMBL/GenBank/DDBJ whole genome shotgun (WGS) entry which is preliminary data.</text>
</comment>
<sequence>MFSLRRVLLEALRRSNVCGSTSLTFIVNSQSECSSVCLLGYQQELGCGAGHSVGASSGGGKARRRTGVG</sequence>
<protein>
    <submittedName>
        <fullName evidence="1">Uncharacterized protein</fullName>
    </submittedName>
</protein>
<dbReference type="Proteomes" id="UP000245119">
    <property type="component" value="Linkage Group LG6"/>
</dbReference>
<name>A0A2T7P3K0_POMCA</name>
<reference evidence="1 2" key="1">
    <citation type="submission" date="2018-04" db="EMBL/GenBank/DDBJ databases">
        <title>The genome of golden apple snail Pomacea canaliculata provides insight into stress tolerance and invasive adaptation.</title>
        <authorList>
            <person name="Liu C."/>
            <person name="Liu B."/>
            <person name="Ren Y."/>
            <person name="Zhang Y."/>
            <person name="Wang H."/>
            <person name="Li S."/>
            <person name="Jiang F."/>
            <person name="Yin L."/>
            <person name="Zhang G."/>
            <person name="Qian W."/>
            <person name="Fan W."/>
        </authorList>
    </citation>
    <scope>NUCLEOTIDE SEQUENCE [LARGE SCALE GENOMIC DNA]</scope>
    <source>
        <strain evidence="1">SZHN2017</strain>
        <tissue evidence="1">Muscle</tissue>
    </source>
</reference>
<accession>A0A2T7P3K0</accession>
<dbReference type="AlphaFoldDB" id="A0A2T7P3K0"/>
<keyword evidence="2" id="KW-1185">Reference proteome</keyword>
<organism evidence="1 2">
    <name type="scientific">Pomacea canaliculata</name>
    <name type="common">Golden apple snail</name>
    <dbReference type="NCBI Taxonomy" id="400727"/>
    <lineage>
        <taxon>Eukaryota</taxon>
        <taxon>Metazoa</taxon>
        <taxon>Spiralia</taxon>
        <taxon>Lophotrochozoa</taxon>
        <taxon>Mollusca</taxon>
        <taxon>Gastropoda</taxon>
        <taxon>Caenogastropoda</taxon>
        <taxon>Architaenioglossa</taxon>
        <taxon>Ampullarioidea</taxon>
        <taxon>Ampullariidae</taxon>
        <taxon>Pomacea</taxon>
    </lineage>
</organism>
<dbReference type="EMBL" id="PZQS01000006">
    <property type="protein sequence ID" value="PVD28005.1"/>
    <property type="molecule type" value="Genomic_DNA"/>
</dbReference>
<evidence type="ECO:0000313" key="1">
    <source>
        <dbReference type="EMBL" id="PVD28005.1"/>
    </source>
</evidence>
<proteinExistence type="predicted"/>